<organism evidence="1 2">
    <name type="scientific">Candidatus Desulfovibrio intestinavium</name>
    <dbReference type="NCBI Taxonomy" id="2838534"/>
    <lineage>
        <taxon>Bacteria</taxon>
        <taxon>Pseudomonadati</taxon>
        <taxon>Thermodesulfobacteriota</taxon>
        <taxon>Desulfovibrionia</taxon>
        <taxon>Desulfovibrionales</taxon>
        <taxon>Desulfovibrionaceae</taxon>
        <taxon>Desulfovibrio</taxon>
    </lineage>
</organism>
<protein>
    <submittedName>
        <fullName evidence="1">Uncharacterized protein</fullName>
    </submittedName>
</protein>
<proteinExistence type="predicted"/>
<reference evidence="1" key="1">
    <citation type="journal article" date="2021" name="PeerJ">
        <title>Extensive microbial diversity within the chicken gut microbiome revealed by metagenomics and culture.</title>
        <authorList>
            <person name="Gilroy R."/>
            <person name="Ravi A."/>
            <person name="Getino M."/>
            <person name="Pursley I."/>
            <person name="Horton D.L."/>
            <person name="Alikhan N.F."/>
            <person name="Baker D."/>
            <person name="Gharbi K."/>
            <person name="Hall N."/>
            <person name="Watson M."/>
            <person name="Adriaenssens E.M."/>
            <person name="Foster-Nyarko E."/>
            <person name="Jarju S."/>
            <person name="Secka A."/>
            <person name="Antonio M."/>
            <person name="Oren A."/>
            <person name="Chaudhuri R.R."/>
            <person name="La Ragione R."/>
            <person name="Hildebrand F."/>
            <person name="Pallen M.J."/>
        </authorList>
    </citation>
    <scope>NUCLEOTIDE SEQUENCE</scope>
    <source>
        <strain evidence="1">5032</strain>
    </source>
</reference>
<accession>A0A9D2KS93</accession>
<evidence type="ECO:0000313" key="2">
    <source>
        <dbReference type="Proteomes" id="UP000823821"/>
    </source>
</evidence>
<evidence type="ECO:0000313" key="1">
    <source>
        <dbReference type="EMBL" id="HJA79680.1"/>
    </source>
</evidence>
<dbReference type="Proteomes" id="UP000823821">
    <property type="component" value="Unassembled WGS sequence"/>
</dbReference>
<sequence length="113" mass="12384">MAYDIRLMKLVTGELVIGKYDADKDCLTEAAIIQSIPTQQGMQMMILPYGYPFEPNFEGTIEGKHFLYRYADTPKEMQDKYIEASTNLTVAGGLGKLKFGSGPVPTSGGLVTP</sequence>
<dbReference type="EMBL" id="DWZD01000047">
    <property type="protein sequence ID" value="HJA79680.1"/>
    <property type="molecule type" value="Genomic_DNA"/>
</dbReference>
<comment type="caution">
    <text evidence="1">The sequence shown here is derived from an EMBL/GenBank/DDBJ whole genome shotgun (WGS) entry which is preliminary data.</text>
</comment>
<name>A0A9D2KS93_9BACT</name>
<dbReference type="AlphaFoldDB" id="A0A9D2KS93"/>
<reference evidence="1" key="2">
    <citation type="submission" date="2021-04" db="EMBL/GenBank/DDBJ databases">
        <authorList>
            <person name="Gilroy R."/>
        </authorList>
    </citation>
    <scope>NUCLEOTIDE SEQUENCE</scope>
    <source>
        <strain evidence="1">5032</strain>
    </source>
</reference>
<gene>
    <name evidence="1" type="ORF">H9784_08985</name>
</gene>